<gene>
    <name evidence="1" type="ORF">ABB37_03651</name>
</gene>
<evidence type="ECO:0000313" key="2">
    <source>
        <dbReference type="Proteomes" id="UP000037923"/>
    </source>
</evidence>
<dbReference type="EMBL" id="LGTL01000006">
    <property type="protein sequence ID" value="KPA81232.1"/>
    <property type="molecule type" value="Genomic_DNA"/>
</dbReference>
<dbReference type="VEuPathDB" id="TriTrypDB:LpyrH10_06_0210"/>
<dbReference type="GeneID" id="26903942"/>
<dbReference type="AlphaFoldDB" id="A0A0N0VFQ2"/>
<sequence length="60" mass="7387">MRRLFHVRVCVIWTNHLVCVREHQFTQETNGAPWNYCWIKKSSLCWQKARLFFLTCCLRK</sequence>
<accession>A0A0N0VFQ2</accession>
<reference evidence="1 2" key="1">
    <citation type="submission" date="2015-07" db="EMBL/GenBank/DDBJ databases">
        <title>High-quality genome of monoxenous trypanosomatid Leptomonas pyrrhocoris.</title>
        <authorList>
            <person name="Flegontov P."/>
            <person name="Butenko A."/>
            <person name="Firsov S."/>
            <person name="Vlcek C."/>
            <person name="Logacheva M.D."/>
            <person name="Field M."/>
            <person name="Filatov D."/>
            <person name="Flegontova O."/>
            <person name="Gerasimov E."/>
            <person name="Jackson A.P."/>
            <person name="Kelly S."/>
            <person name="Opperdoes F."/>
            <person name="O'Reilly A."/>
            <person name="Votypka J."/>
            <person name="Yurchenko V."/>
            <person name="Lukes J."/>
        </authorList>
    </citation>
    <scope>NUCLEOTIDE SEQUENCE [LARGE SCALE GENOMIC DNA]</scope>
    <source>
        <strain evidence="1">H10</strain>
    </source>
</reference>
<evidence type="ECO:0000313" key="1">
    <source>
        <dbReference type="EMBL" id="KPA81232.1"/>
    </source>
</evidence>
<organism evidence="1 2">
    <name type="scientific">Leptomonas pyrrhocoris</name>
    <name type="common">Firebug parasite</name>
    <dbReference type="NCBI Taxonomy" id="157538"/>
    <lineage>
        <taxon>Eukaryota</taxon>
        <taxon>Discoba</taxon>
        <taxon>Euglenozoa</taxon>
        <taxon>Kinetoplastea</taxon>
        <taxon>Metakinetoplastina</taxon>
        <taxon>Trypanosomatida</taxon>
        <taxon>Trypanosomatidae</taxon>
        <taxon>Leishmaniinae</taxon>
        <taxon>Leptomonas</taxon>
    </lineage>
</organism>
<dbReference type="RefSeq" id="XP_015659671.1">
    <property type="nucleotide sequence ID" value="XM_015801051.1"/>
</dbReference>
<keyword evidence="2" id="KW-1185">Reference proteome</keyword>
<dbReference type="Proteomes" id="UP000037923">
    <property type="component" value="Unassembled WGS sequence"/>
</dbReference>
<name>A0A0N0VFQ2_LEPPY</name>
<comment type="caution">
    <text evidence="1">The sequence shown here is derived from an EMBL/GenBank/DDBJ whole genome shotgun (WGS) entry which is preliminary data.</text>
</comment>
<proteinExistence type="predicted"/>
<protein>
    <submittedName>
        <fullName evidence="1">Uncharacterized protein</fullName>
    </submittedName>
</protein>